<accession>A0A8I6ZAL8</accession>
<organism evidence="1 2">
    <name type="scientific">Hordeum vulgare subsp. vulgare</name>
    <name type="common">Domesticated barley</name>
    <dbReference type="NCBI Taxonomy" id="112509"/>
    <lineage>
        <taxon>Eukaryota</taxon>
        <taxon>Viridiplantae</taxon>
        <taxon>Streptophyta</taxon>
        <taxon>Embryophyta</taxon>
        <taxon>Tracheophyta</taxon>
        <taxon>Spermatophyta</taxon>
        <taxon>Magnoliopsida</taxon>
        <taxon>Liliopsida</taxon>
        <taxon>Poales</taxon>
        <taxon>Poaceae</taxon>
        <taxon>BOP clade</taxon>
        <taxon>Pooideae</taxon>
        <taxon>Triticodae</taxon>
        <taxon>Triticeae</taxon>
        <taxon>Hordeinae</taxon>
        <taxon>Hordeum</taxon>
    </lineage>
</organism>
<dbReference type="Gramene" id="HORVU.MOREX.r3.7HG0698170.1">
    <property type="protein sequence ID" value="HORVU.MOREX.r3.7HG0698170.1.CDS1"/>
    <property type="gene ID" value="HORVU.MOREX.r3.7HG0698170"/>
</dbReference>
<evidence type="ECO:0000313" key="2">
    <source>
        <dbReference type="Proteomes" id="UP000011116"/>
    </source>
</evidence>
<dbReference type="PANTHER" id="PTHR33170:SF2">
    <property type="entry name" value="OS12G0531500 PROTEIN"/>
    <property type="match status" value="1"/>
</dbReference>
<dbReference type="PANTHER" id="PTHR33170">
    <property type="entry name" value="DUF4283 DOMAIN-CONTAINING PROTEIN-RELATED"/>
    <property type="match status" value="1"/>
</dbReference>
<dbReference type="Gramene" id="HORVU.MOREX.r2.7HG0579270.1">
    <property type="protein sequence ID" value="HORVU.MOREX.r2.7HG0579270.1.CDS.1"/>
    <property type="gene ID" value="HORVU.MOREX.r2.7HG0579270"/>
</dbReference>
<protein>
    <submittedName>
        <fullName evidence="1">Uncharacterized protein</fullName>
    </submittedName>
</protein>
<sequence length="284" mass="31592">MIEAELNHLCWCQWDMQVTAIADHQFSMVFPDIASHDLCSRSDEITLALNKLAVDIFELKLDPKAVADLDTAWILIAGHPDIVRSERVIHNMARILGKVVVVDELSLRKEEEVRVKTKCLDSDKLCATLCVFFNDLGYDLKIRPEPPTTPVAQDPVMMDTTVRATLGVAGGMTTLAVAVMPALTTRRISSTTPTRHLRTSPLPPGWGFLWRGRHSHDGSPCVRLPPLPREVVGPRVTTCWWPPQSCPAPRPHLRSSMFPMMPSPSSPLPPKSRAQGWCNICPLL</sequence>
<proteinExistence type="predicted"/>
<reference evidence="1" key="2">
    <citation type="submission" date="2020-10" db="EMBL/GenBank/DDBJ databases">
        <authorList>
            <person name="Scholz U."/>
            <person name="Mascher M."/>
            <person name="Fiebig A."/>
        </authorList>
    </citation>
    <scope>NUCLEOTIDE SEQUENCE [LARGE SCALE GENOMIC DNA]</scope>
    <source>
        <strain evidence="1">cv. Morex</strain>
    </source>
</reference>
<dbReference type="EnsemblPlants" id="HORVU.MOREX.r3.7HG0698170.1">
    <property type="protein sequence ID" value="HORVU.MOREX.r3.7HG0698170.1.CDS1"/>
    <property type="gene ID" value="HORVU.MOREX.r3.7HG0698170"/>
</dbReference>
<name>A0A8I6ZAL8_HORVV</name>
<evidence type="ECO:0000313" key="1">
    <source>
        <dbReference type="EnsemblPlants" id="HORVU.MOREX.r3.7HG0698170.1.CDS1"/>
    </source>
</evidence>
<keyword evidence="2" id="KW-1185">Reference proteome</keyword>
<reference evidence="2" key="1">
    <citation type="journal article" date="2012" name="Nature">
        <title>A physical, genetic and functional sequence assembly of the barley genome.</title>
        <authorList>
            <consortium name="The International Barley Genome Sequencing Consortium"/>
            <person name="Mayer K.F."/>
            <person name="Waugh R."/>
            <person name="Brown J.W."/>
            <person name="Schulman A."/>
            <person name="Langridge P."/>
            <person name="Platzer M."/>
            <person name="Fincher G.B."/>
            <person name="Muehlbauer G.J."/>
            <person name="Sato K."/>
            <person name="Close T.J."/>
            <person name="Wise R.P."/>
            <person name="Stein N."/>
        </authorList>
    </citation>
    <scope>NUCLEOTIDE SEQUENCE [LARGE SCALE GENOMIC DNA]</scope>
    <source>
        <strain evidence="2">cv. Morex</strain>
    </source>
</reference>
<dbReference type="Proteomes" id="UP000011116">
    <property type="component" value="Chromosome 7H"/>
</dbReference>
<reference evidence="1" key="3">
    <citation type="submission" date="2022-01" db="UniProtKB">
        <authorList>
            <consortium name="EnsemblPlants"/>
        </authorList>
    </citation>
    <scope>IDENTIFICATION</scope>
    <source>
        <strain evidence="1">subsp. vulgare</strain>
    </source>
</reference>
<dbReference type="AlphaFoldDB" id="A0A8I6ZAL8"/>